<organism evidence="1 2">
    <name type="scientific">Pararhizobium antarcticum</name>
    <dbReference type="NCBI Taxonomy" id="1798805"/>
    <lineage>
        <taxon>Bacteria</taxon>
        <taxon>Pseudomonadati</taxon>
        <taxon>Pseudomonadota</taxon>
        <taxon>Alphaproteobacteria</taxon>
        <taxon>Hyphomicrobiales</taxon>
        <taxon>Rhizobiaceae</taxon>
        <taxon>Rhizobium/Agrobacterium group</taxon>
        <taxon>Pararhizobium</taxon>
    </lineage>
</organism>
<evidence type="ECO:0000313" key="2">
    <source>
        <dbReference type="Proteomes" id="UP000182661"/>
    </source>
</evidence>
<evidence type="ECO:0000313" key="1">
    <source>
        <dbReference type="EMBL" id="OJF99070.1"/>
    </source>
</evidence>
<proteinExistence type="predicted"/>
<dbReference type="Proteomes" id="UP000182661">
    <property type="component" value="Unassembled WGS sequence"/>
</dbReference>
<protein>
    <submittedName>
        <fullName evidence="1">Uncharacterized protein</fullName>
    </submittedName>
</protein>
<name>A0A657LV25_9HYPH</name>
<dbReference type="EMBL" id="LSRP01000073">
    <property type="protein sequence ID" value="OJF99070.1"/>
    <property type="molecule type" value="Genomic_DNA"/>
</dbReference>
<comment type="caution">
    <text evidence="1">The sequence shown here is derived from an EMBL/GenBank/DDBJ whole genome shotgun (WGS) entry which is preliminary data.</text>
</comment>
<dbReference type="AlphaFoldDB" id="A0A657LV25"/>
<reference evidence="1 2" key="1">
    <citation type="submission" date="2016-02" db="EMBL/GenBank/DDBJ databases">
        <title>Genome sequencing of a beta-galactosidase producing bacteria Rhizobium sp. 59.</title>
        <authorList>
            <person name="Wang D."/>
            <person name="Kot W."/>
            <person name="Qin Y."/>
            <person name="Hansen L."/>
            <person name="Naqvi K."/>
            <person name="Rensing C."/>
        </authorList>
    </citation>
    <scope>NUCLEOTIDE SEQUENCE [LARGE SCALE GENOMIC DNA]</scope>
    <source>
        <strain evidence="1 2">59</strain>
    </source>
</reference>
<accession>A0A657LV25</accession>
<keyword evidence="2" id="KW-1185">Reference proteome</keyword>
<sequence>MFVNPAVYTAEAPKVAFTGRSRLRFDQACINFLGTIQLLEKIEKYIRDRLLFDGAIERLEFGCDLGVGLKHVVGICLPACG</sequence>
<gene>
    <name evidence="1" type="ORF">AX760_13905</name>
</gene>